<dbReference type="KEGG" id="fox:FOXG_18498"/>
<reference evidence="1" key="1">
    <citation type="submission" date="2007-04" db="EMBL/GenBank/DDBJ databases">
        <authorList>
            <consortium name="The Broad Institute Genome Sequencing Platform"/>
            <person name="Birren B."/>
            <person name="Lander E."/>
            <person name="Galagan J."/>
            <person name="Nusbaum C."/>
            <person name="Devon K."/>
            <person name="Ma L.-J."/>
            <person name="Jaffe D."/>
            <person name="Butler J."/>
            <person name="Alvarez P."/>
            <person name="Gnerre S."/>
            <person name="Grabherr M."/>
            <person name="Kleber M."/>
            <person name="Mauceli E."/>
            <person name="Brockman W."/>
            <person name="MacCallum I.A."/>
            <person name="Young S."/>
            <person name="LaButti K."/>
            <person name="DeCaprio D."/>
            <person name="Crawford M."/>
            <person name="Koehrsen M."/>
            <person name="Engels R."/>
            <person name="Montgomery P."/>
            <person name="Pearson M."/>
            <person name="Howarth C."/>
            <person name="Larson L."/>
            <person name="White J."/>
            <person name="O'Leary S."/>
            <person name="Kodira C."/>
            <person name="Zeng Q."/>
            <person name="Yandava C."/>
            <person name="Alvarado L."/>
            <person name="Kistler C."/>
            <person name="Shim W.-B."/>
            <person name="Kang S."/>
            <person name="Woloshuk C."/>
        </authorList>
    </citation>
    <scope>NUCLEOTIDE SEQUENCE</scope>
    <source>
        <strain evidence="1">4287</strain>
    </source>
</reference>
<dbReference type="VEuPathDB" id="FungiDB:FOXG_18498"/>
<organism evidence="1 2">
    <name type="scientific">Fusarium oxysporum f. sp. lycopersici (strain 4287 / CBS 123668 / FGSC 9935 / NRRL 34936)</name>
    <name type="common">Fusarium vascular wilt of tomato</name>
    <dbReference type="NCBI Taxonomy" id="426428"/>
    <lineage>
        <taxon>Eukaryota</taxon>
        <taxon>Fungi</taxon>
        <taxon>Dikarya</taxon>
        <taxon>Ascomycota</taxon>
        <taxon>Pezizomycotina</taxon>
        <taxon>Sordariomycetes</taxon>
        <taxon>Hypocreomycetidae</taxon>
        <taxon>Hypocreales</taxon>
        <taxon>Nectriaceae</taxon>
        <taxon>Fusarium</taxon>
        <taxon>Fusarium oxysporum species complex</taxon>
    </lineage>
</organism>
<gene>
    <name evidence="1" type="ORF">FOXG_18498</name>
</gene>
<dbReference type="AlphaFoldDB" id="A0A0J9WIS6"/>
<accession>A0A0J9WIS6</accession>
<reference evidence="1" key="2">
    <citation type="journal article" date="2010" name="Nature">
        <title>Comparative genomics reveals mobile pathogenicity chromosomes in Fusarium.</title>
        <authorList>
            <person name="Ma L.J."/>
            <person name="van der Does H.C."/>
            <person name="Borkovich K.A."/>
            <person name="Coleman J.J."/>
            <person name="Daboussi M.J."/>
            <person name="Di Pietro A."/>
            <person name="Dufresne M."/>
            <person name="Freitag M."/>
            <person name="Grabherr M."/>
            <person name="Henrissat B."/>
            <person name="Houterman P.M."/>
            <person name="Kang S."/>
            <person name="Shim W.B."/>
            <person name="Woloshuk C."/>
            <person name="Xie X."/>
            <person name="Xu J.R."/>
            <person name="Antoniw J."/>
            <person name="Baker S.E."/>
            <person name="Bluhm B.H."/>
            <person name="Breakspear A."/>
            <person name="Brown D.W."/>
            <person name="Butchko R.A."/>
            <person name="Chapman S."/>
            <person name="Coulson R."/>
            <person name="Coutinho P.M."/>
            <person name="Danchin E.G."/>
            <person name="Diener A."/>
            <person name="Gale L.R."/>
            <person name="Gardiner D.M."/>
            <person name="Goff S."/>
            <person name="Hammond-Kosack K.E."/>
            <person name="Hilburn K."/>
            <person name="Hua-Van A."/>
            <person name="Jonkers W."/>
            <person name="Kazan K."/>
            <person name="Kodira C.D."/>
            <person name="Koehrsen M."/>
            <person name="Kumar L."/>
            <person name="Lee Y.H."/>
            <person name="Li L."/>
            <person name="Manners J.M."/>
            <person name="Miranda-Saavedra D."/>
            <person name="Mukherjee M."/>
            <person name="Park G."/>
            <person name="Park J."/>
            <person name="Park S.Y."/>
            <person name="Proctor R.H."/>
            <person name="Regev A."/>
            <person name="Ruiz-Roldan M.C."/>
            <person name="Sain D."/>
            <person name="Sakthikumar S."/>
            <person name="Sykes S."/>
            <person name="Schwartz D.C."/>
            <person name="Turgeon B.G."/>
            <person name="Wapinski I."/>
            <person name="Yoder O."/>
            <person name="Young S."/>
            <person name="Zeng Q."/>
            <person name="Zhou S."/>
            <person name="Galagan J."/>
            <person name="Cuomo C.A."/>
            <person name="Kistler H.C."/>
            <person name="Rep M."/>
        </authorList>
    </citation>
    <scope>NUCLEOTIDE SEQUENCE [LARGE SCALE GENOMIC DNA]</scope>
    <source>
        <strain evidence="1">4287</strain>
    </source>
</reference>
<sequence length="40" mass="4571">MGNTICNMFKDRHFGEEALKRISHKREPGVSPHYSGVGQR</sequence>
<proteinExistence type="predicted"/>
<evidence type="ECO:0000313" key="2">
    <source>
        <dbReference type="Proteomes" id="UP000009097"/>
    </source>
</evidence>
<protein>
    <submittedName>
        <fullName evidence="1">Uncharacterized protein</fullName>
    </submittedName>
</protein>
<dbReference type="Proteomes" id="UP000009097">
    <property type="component" value="Unassembled WGS sequence"/>
</dbReference>
<evidence type="ECO:0000313" key="1">
    <source>
        <dbReference type="EMBL" id="KNA99046.1"/>
    </source>
</evidence>
<dbReference type="EMBL" id="DS231698">
    <property type="protein sequence ID" value="KNA99046.1"/>
    <property type="molecule type" value="Genomic_DNA"/>
</dbReference>
<dbReference type="RefSeq" id="XP_018237092.1">
    <property type="nucleotide sequence ID" value="XM_018398592.1"/>
</dbReference>
<name>A0A0J9WIS6_FUSO4</name>
<dbReference type="GeneID" id="28959204"/>